<dbReference type="SUPFAM" id="SSF49899">
    <property type="entry name" value="Concanavalin A-like lectins/glucanases"/>
    <property type="match status" value="1"/>
</dbReference>
<organism evidence="4 5">
    <name type="scientific">Symbiodinium natans</name>
    <dbReference type="NCBI Taxonomy" id="878477"/>
    <lineage>
        <taxon>Eukaryota</taxon>
        <taxon>Sar</taxon>
        <taxon>Alveolata</taxon>
        <taxon>Dinophyceae</taxon>
        <taxon>Suessiales</taxon>
        <taxon>Symbiodiniaceae</taxon>
        <taxon>Symbiodinium</taxon>
    </lineage>
</organism>
<dbReference type="PANTHER" id="PTHR12381">
    <property type="entry name" value="HETEROGENEOUS NUCLEAR RIBONUCLEOPROTEIN U FAMILY MEMBER"/>
    <property type="match status" value="1"/>
</dbReference>
<evidence type="ECO:0000313" key="4">
    <source>
        <dbReference type="EMBL" id="CAE6972648.1"/>
    </source>
</evidence>
<dbReference type="GO" id="GO:0005634">
    <property type="term" value="C:nucleus"/>
    <property type="evidence" value="ECO:0007669"/>
    <property type="project" value="TreeGrafter"/>
</dbReference>
<dbReference type="AlphaFoldDB" id="A0A812I6R2"/>
<evidence type="ECO:0000256" key="2">
    <source>
        <dbReference type="SAM" id="MobiDB-lite"/>
    </source>
</evidence>
<comment type="caution">
    <text evidence="4">The sequence shown here is derived from an EMBL/GenBank/DDBJ whole genome shotgun (WGS) entry which is preliminary data.</text>
</comment>
<feature type="compositionally biased region" description="Basic and acidic residues" evidence="2">
    <location>
        <begin position="22"/>
        <end position="46"/>
    </location>
</feature>
<evidence type="ECO:0000313" key="5">
    <source>
        <dbReference type="Proteomes" id="UP000604046"/>
    </source>
</evidence>
<keyword evidence="1" id="KW-0175">Coiled coil</keyword>
<dbReference type="InterPro" id="IPR013320">
    <property type="entry name" value="ConA-like_dom_sf"/>
</dbReference>
<feature type="domain" description="SPRY" evidence="3">
    <location>
        <begin position="97"/>
        <end position="231"/>
    </location>
</feature>
<dbReference type="OrthoDB" id="445357at2759"/>
<evidence type="ECO:0000256" key="1">
    <source>
        <dbReference type="SAM" id="Coils"/>
    </source>
</evidence>
<dbReference type="GO" id="GO:0003723">
    <property type="term" value="F:RNA binding"/>
    <property type="evidence" value="ECO:0007669"/>
    <property type="project" value="TreeGrafter"/>
</dbReference>
<dbReference type="InterPro" id="IPR043136">
    <property type="entry name" value="B30.2/SPRY_sf"/>
</dbReference>
<dbReference type="SMART" id="SM00449">
    <property type="entry name" value="SPRY"/>
    <property type="match status" value="1"/>
</dbReference>
<dbReference type="Gene3D" id="2.60.120.920">
    <property type="match status" value="1"/>
</dbReference>
<feature type="coiled-coil region" evidence="1">
    <location>
        <begin position="578"/>
        <end position="608"/>
    </location>
</feature>
<dbReference type="GO" id="GO:0000380">
    <property type="term" value="P:alternative mRNA splicing, via spliceosome"/>
    <property type="evidence" value="ECO:0007669"/>
    <property type="project" value="TreeGrafter"/>
</dbReference>
<protein>
    <submittedName>
        <fullName evidence="4">Hnrnpu protein</fullName>
    </submittedName>
</protein>
<feature type="compositionally biased region" description="Low complexity" evidence="2">
    <location>
        <begin position="827"/>
        <end position="841"/>
    </location>
</feature>
<feature type="region of interest" description="Disordered" evidence="2">
    <location>
        <begin position="18"/>
        <end position="56"/>
    </location>
</feature>
<gene>
    <name evidence="4" type="primary">Hnrnpu</name>
    <name evidence="4" type="ORF">SNAT2548_LOCUS2724</name>
</gene>
<sequence>MFLDSVWGSESMDIVDPYSHLVQEKPAEAEKPAEPEEPQEQEKDAEPLSGPKVKSVGLNSVDSTLNVIASGRMVRTLTEGGMQYLLACIRADTGIKSGRYMFEVRIVEAITPLDTGERTPTPKQLLRVGFSLAGSSLFLADGCDSFCFDSEGLFIHDKSRKKAAPKFKDATVAVLLNLDQSSPNKNTVSLFLNGTRQCPPQPIPEHLCGKPLYPTLSYKNVSVEVNFGPTPRKALPFSCHMLASAAAADVEASPCKAANKKPEVVLPVGLPSQGYFDWVDEFVERNPGYVELSDRKILEWAQKSGLWKPKGGGSLDKPEGSFGVPALDDWSVRRVLQNVSPCLNRSYVIGELKANLIAGDREATLSRFNSQDFARKAVVVMGEPTAEYKARVQSLILAEKKSKAEQEQKRKAQAEERKRMLELKRKKAEEARKAKEAAQKKKEGKDDKEDNGDDAKVEEAEENEDVKMEEAAVVELTEEEKSLSYRTGPVPDISDRELTKSFAKFSIPTQEEGFDAVSFAWQAQGDCAALLKKWILQKKLTQRAEDLQPGAGFKEVWTKWQKTIQEWRRRHAEYKEPSKRKALAAKKLEDAKKTMEEEKKKLMEAGDEDAAKALEEKFAQDTAPVEVNFDDLDVFAVEDVMDLGNCMPLFANFVYEDWTLLTLRAELHLLLHSFKKDLDDPDRPGFVEAHLAYYYQKYFKKSWNFGQYGLAKFTDLLDIMKDALTVDSTSNFLQAVQAEDVGLETFLKYTEDHRRERERRVDAGDETAKLKFTRPTPPPTRQADKGKGSVSGKGKAATQSSAYESSYQTKRPYQQSSGPPAKQPRTSYSSYGSYHGYHGRR</sequence>
<keyword evidence="5" id="KW-1185">Reference proteome</keyword>
<feature type="compositionally biased region" description="Basic and acidic residues" evidence="2">
    <location>
        <begin position="754"/>
        <end position="769"/>
    </location>
</feature>
<feature type="compositionally biased region" description="Basic and acidic residues" evidence="2">
    <location>
        <begin position="425"/>
        <end position="458"/>
    </location>
</feature>
<reference evidence="4" key="1">
    <citation type="submission" date="2021-02" db="EMBL/GenBank/DDBJ databases">
        <authorList>
            <person name="Dougan E. K."/>
            <person name="Rhodes N."/>
            <person name="Thang M."/>
            <person name="Chan C."/>
        </authorList>
    </citation>
    <scope>NUCLEOTIDE SEQUENCE</scope>
</reference>
<dbReference type="InterPro" id="IPR003877">
    <property type="entry name" value="SPRY_dom"/>
</dbReference>
<dbReference type="EMBL" id="CAJNDS010000163">
    <property type="protein sequence ID" value="CAE6972648.1"/>
    <property type="molecule type" value="Genomic_DNA"/>
</dbReference>
<feature type="region of interest" description="Disordered" evidence="2">
    <location>
        <begin position="425"/>
        <end position="469"/>
    </location>
</feature>
<accession>A0A812I6R2</accession>
<proteinExistence type="predicted"/>
<name>A0A812I6R2_9DINO</name>
<evidence type="ECO:0000259" key="3">
    <source>
        <dbReference type="SMART" id="SM00449"/>
    </source>
</evidence>
<dbReference type="Proteomes" id="UP000604046">
    <property type="component" value="Unassembled WGS sequence"/>
</dbReference>
<feature type="region of interest" description="Disordered" evidence="2">
    <location>
        <begin position="754"/>
        <end position="841"/>
    </location>
</feature>
<feature type="compositionally biased region" description="Polar residues" evidence="2">
    <location>
        <begin position="797"/>
        <end position="818"/>
    </location>
</feature>
<dbReference type="PANTHER" id="PTHR12381:SF56">
    <property type="entry name" value="B30.2_SPRY DOMAIN-CONTAINING PROTEIN-RELATED"/>
    <property type="match status" value="1"/>
</dbReference>